<dbReference type="Gene3D" id="1.10.1740.10">
    <property type="match status" value="1"/>
</dbReference>
<dbReference type="SUPFAM" id="SSF88946">
    <property type="entry name" value="Sigma2 domain of RNA polymerase sigma factors"/>
    <property type="match status" value="1"/>
</dbReference>
<dbReference type="Proteomes" id="UP000778970">
    <property type="component" value="Unassembled WGS sequence"/>
</dbReference>
<reference evidence="7" key="2">
    <citation type="journal article" date="2020" name="Microorganisms">
        <title>Osmotic Adaptation and Compatible Solute Biosynthesis of Phototrophic Bacteria as Revealed from Genome Analyses.</title>
        <authorList>
            <person name="Imhoff J.F."/>
            <person name="Rahn T."/>
            <person name="Kunzel S."/>
            <person name="Keller A."/>
            <person name="Neulinger S.C."/>
        </authorList>
    </citation>
    <scope>NUCLEOTIDE SEQUENCE</scope>
    <source>
        <strain evidence="7">DSM 9154</strain>
    </source>
</reference>
<reference evidence="7" key="1">
    <citation type="submission" date="2017-08" db="EMBL/GenBank/DDBJ databases">
        <authorList>
            <person name="Imhoff J.F."/>
            <person name="Rahn T."/>
            <person name="Kuenzel S."/>
            <person name="Neulinger S.C."/>
        </authorList>
    </citation>
    <scope>NUCLEOTIDE SEQUENCE</scope>
    <source>
        <strain evidence="7">DSM 9154</strain>
    </source>
</reference>
<dbReference type="AlphaFoldDB" id="A0A934QLX9"/>
<dbReference type="GO" id="GO:0003677">
    <property type="term" value="F:DNA binding"/>
    <property type="evidence" value="ECO:0007669"/>
    <property type="project" value="InterPro"/>
</dbReference>
<comment type="similarity">
    <text evidence="1">Belongs to the sigma-70 factor family. ECF subfamily.</text>
</comment>
<evidence type="ECO:0008006" key="9">
    <source>
        <dbReference type="Google" id="ProtNLM"/>
    </source>
</evidence>
<keyword evidence="3" id="KW-0731">Sigma factor</keyword>
<evidence type="ECO:0000259" key="5">
    <source>
        <dbReference type="Pfam" id="PF04542"/>
    </source>
</evidence>
<comment type="caution">
    <text evidence="7">The sequence shown here is derived from an EMBL/GenBank/DDBJ whole genome shotgun (WGS) entry which is preliminary data.</text>
</comment>
<evidence type="ECO:0000256" key="1">
    <source>
        <dbReference type="ARBA" id="ARBA00010641"/>
    </source>
</evidence>
<sequence length="174" mass="19898">MRRRQDLISCFEACRDELLSFLRRRTDTPDRAEDLAQETYIRLAAVSAETEIANLRAYIFRTAANLATDSGRREGARHTRLASEEAGRHVADPAPTPDRIVSDRRRLTVLERALDELSPNARTAFVLNRYDGLTHTQIAHHLGVSNSMVAKYISQALRHCRQRLDAYDTHENNR</sequence>
<proteinExistence type="inferred from homology"/>
<dbReference type="GO" id="GO:0006352">
    <property type="term" value="P:DNA-templated transcription initiation"/>
    <property type="evidence" value="ECO:0007669"/>
    <property type="project" value="InterPro"/>
</dbReference>
<dbReference type="Pfam" id="PF04542">
    <property type="entry name" value="Sigma70_r2"/>
    <property type="match status" value="1"/>
</dbReference>
<name>A0A934QLX9_9PROT</name>
<dbReference type="Gene3D" id="1.10.10.10">
    <property type="entry name" value="Winged helix-like DNA-binding domain superfamily/Winged helix DNA-binding domain"/>
    <property type="match status" value="1"/>
</dbReference>
<gene>
    <name evidence="7" type="ORF">CKO21_17835</name>
</gene>
<evidence type="ECO:0000259" key="6">
    <source>
        <dbReference type="Pfam" id="PF08281"/>
    </source>
</evidence>
<dbReference type="InterPro" id="IPR036388">
    <property type="entry name" value="WH-like_DNA-bd_sf"/>
</dbReference>
<organism evidence="7 8">
    <name type="scientific">Rhodovibrio salinarum</name>
    <dbReference type="NCBI Taxonomy" id="1087"/>
    <lineage>
        <taxon>Bacteria</taxon>
        <taxon>Pseudomonadati</taxon>
        <taxon>Pseudomonadota</taxon>
        <taxon>Alphaproteobacteria</taxon>
        <taxon>Rhodospirillales</taxon>
        <taxon>Rhodovibrionaceae</taxon>
        <taxon>Rhodovibrio</taxon>
    </lineage>
</organism>
<dbReference type="InterPro" id="IPR007627">
    <property type="entry name" value="RNA_pol_sigma70_r2"/>
</dbReference>
<dbReference type="Pfam" id="PF08281">
    <property type="entry name" value="Sigma70_r4_2"/>
    <property type="match status" value="1"/>
</dbReference>
<dbReference type="SUPFAM" id="SSF88659">
    <property type="entry name" value="Sigma3 and sigma4 domains of RNA polymerase sigma factors"/>
    <property type="match status" value="1"/>
</dbReference>
<feature type="domain" description="RNA polymerase sigma factor 70 region 4 type 2" evidence="6">
    <location>
        <begin position="110"/>
        <end position="160"/>
    </location>
</feature>
<keyword evidence="2" id="KW-0805">Transcription regulation</keyword>
<dbReference type="InterPro" id="IPR039425">
    <property type="entry name" value="RNA_pol_sigma-70-like"/>
</dbReference>
<feature type="domain" description="RNA polymerase sigma-70 region 2" evidence="5">
    <location>
        <begin position="11"/>
        <end position="75"/>
    </location>
</feature>
<evidence type="ECO:0000256" key="2">
    <source>
        <dbReference type="ARBA" id="ARBA00023015"/>
    </source>
</evidence>
<keyword evidence="8" id="KW-1185">Reference proteome</keyword>
<accession>A0A934QLX9</accession>
<evidence type="ECO:0000313" key="8">
    <source>
        <dbReference type="Proteomes" id="UP000778970"/>
    </source>
</evidence>
<protein>
    <recommendedName>
        <fullName evidence="9">RNA polymerase sigma-70 factor, ECF subfamily</fullName>
    </recommendedName>
</protein>
<dbReference type="InterPro" id="IPR013249">
    <property type="entry name" value="RNA_pol_sigma70_r4_t2"/>
</dbReference>
<evidence type="ECO:0000256" key="4">
    <source>
        <dbReference type="ARBA" id="ARBA00023163"/>
    </source>
</evidence>
<dbReference type="GO" id="GO:0016987">
    <property type="term" value="F:sigma factor activity"/>
    <property type="evidence" value="ECO:0007669"/>
    <property type="project" value="UniProtKB-KW"/>
</dbReference>
<evidence type="ECO:0000256" key="3">
    <source>
        <dbReference type="ARBA" id="ARBA00023082"/>
    </source>
</evidence>
<dbReference type="InterPro" id="IPR013324">
    <property type="entry name" value="RNA_pol_sigma_r3/r4-like"/>
</dbReference>
<dbReference type="PANTHER" id="PTHR43133:SF63">
    <property type="entry name" value="RNA POLYMERASE SIGMA FACTOR FECI-RELATED"/>
    <property type="match status" value="1"/>
</dbReference>
<evidence type="ECO:0000313" key="7">
    <source>
        <dbReference type="EMBL" id="MBK1699108.1"/>
    </source>
</evidence>
<dbReference type="PANTHER" id="PTHR43133">
    <property type="entry name" value="RNA POLYMERASE ECF-TYPE SIGMA FACTO"/>
    <property type="match status" value="1"/>
</dbReference>
<dbReference type="NCBIfam" id="TIGR02937">
    <property type="entry name" value="sigma70-ECF"/>
    <property type="match status" value="1"/>
</dbReference>
<dbReference type="EMBL" id="NRRE01000034">
    <property type="protein sequence ID" value="MBK1699108.1"/>
    <property type="molecule type" value="Genomic_DNA"/>
</dbReference>
<keyword evidence="4" id="KW-0804">Transcription</keyword>
<dbReference type="InterPro" id="IPR013325">
    <property type="entry name" value="RNA_pol_sigma_r2"/>
</dbReference>
<dbReference type="InterPro" id="IPR014284">
    <property type="entry name" value="RNA_pol_sigma-70_dom"/>
</dbReference>